<keyword evidence="5" id="KW-0547">Nucleotide-binding</keyword>
<dbReference type="SUPFAM" id="SSF55874">
    <property type="entry name" value="ATPase domain of HSP90 chaperone/DNA topoisomerase II/histidine kinase"/>
    <property type="match status" value="1"/>
</dbReference>
<comment type="caution">
    <text evidence="10">The sequence shown here is derived from an EMBL/GenBank/DDBJ whole genome shotgun (WGS) entry which is preliminary data.</text>
</comment>
<evidence type="ECO:0000256" key="5">
    <source>
        <dbReference type="ARBA" id="ARBA00022741"/>
    </source>
</evidence>
<keyword evidence="11" id="KW-1185">Reference proteome</keyword>
<evidence type="ECO:0000256" key="2">
    <source>
        <dbReference type="ARBA" id="ARBA00012438"/>
    </source>
</evidence>
<dbReference type="RefSeq" id="WP_228980155.1">
    <property type="nucleotide sequence ID" value="NZ_CAJQYY010000019.1"/>
</dbReference>
<keyword evidence="7" id="KW-0067">ATP-binding</keyword>
<evidence type="ECO:0000256" key="1">
    <source>
        <dbReference type="ARBA" id="ARBA00000085"/>
    </source>
</evidence>
<dbReference type="PANTHER" id="PTHR24421:SF10">
    <property type="entry name" value="NITRATE_NITRITE SENSOR PROTEIN NARQ"/>
    <property type="match status" value="1"/>
</dbReference>
<keyword evidence="6" id="KW-0418">Kinase</keyword>
<keyword evidence="4" id="KW-0808">Transferase</keyword>
<sequence length="347" mass="36160">MDTSTVIPMSANTPATAAREAGSAAIFDLSSSADALAAAAHVASTSHYLPSDAVPTSASPQLAQLQSRVRELAAELTAAQERARGQLARELHDGVGAELTATRFALANVDTWLPADAPPQCVAALAAVRRSLDAVCEATRRTVADLHGPQMEAGIVGTLSQWVSEFAARTGLRTSFVCAADVRLTQLPAAASLAVFRAAQEALNNVAKHARASGADVRLESSRRHLTLTVTDDGIGVSRRAAVPRGGDQGGFGLAGMRARCAAFDGTLRIVAGTGPRARRNAGERGDAVCARGMNGMNGTSRTQETNGTRVKGNMRGTTVRARFAWEALLAGSRSDRAPRGVLLSRR</sequence>
<dbReference type="PANTHER" id="PTHR24421">
    <property type="entry name" value="NITRATE/NITRITE SENSOR PROTEIN NARX-RELATED"/>
    <property type="match status" value="1"/>
</dbReference>
<proteinExistence type="predicted"/>
<dbReference type="Pfam" id="PF02518">
    <property type="entry name" value="HATPase_c"/>
    <property type="match status" value="1"/>
</dbReference>
<evidence type="ECO:0000256" key="6">
    <source>
        <dbReference type="ARBA" id="ARBA00022777"/>
    </source>
</evidence>
<dbReference type="InterPro" id="IPR050482">
    <property type="entry name" value="Sensor_HK_TwoCompSys"/>
</dbReference>
<evidence type="ECO:0000256" key="7">
    <source>
        <dbReference type="ARBA" id="ARBA00022840"/>
    </source>
</evidence>
<name>A0ABM8U637_9BURK</name>
<keyword evidence="8" id="KW-0902">Two-component regulatory system</keyword>
<evidence type="ECO:0000256" key="4">
    <source>
        <dbReference type="ARBA" id="ARBA00022679"/>
    </source>
</evidence>
<feature type="domain" description="Histidine kinase/HSP90-like ATPase" evidence="9">
    <location>
        <begin position="190"/>
        <end position="328"/>
    </location>
</feature>
<evidence type="ECO:0000313" key="10">
    <source>
        <dbReference type="EMBL" id="CAG4907085.1"/>
    </source>
</evidence>
<evidence type="ECO:0000256" key="8">
    <source>
        <dbReference type="ARBA" id="ARBA00023012"/>
    </source>
</evidence>
<dbReference type="Gene3D" id="3.30.565.10">
    <property type="entry name" value="Histidine kinase-like ATPase, C-terminal domain"/>
    <property type="match status" value="1"/>
</dbReference>
<accession>A0ABM8U637</accession>
<comment type="catalytic activity">
    <reaction evidence="1">
        <text>ATP + protein L-histidine = ADP + protein N-phospho-L-histidine.</text>
        <dbReference type="EC" id="2.7.13.3"/>
    </reaction>
</comment>
<dbReference type="EMBL" id="CAJQYY010000019">
    <property type="protein sequence ID" value="CAG4907085.1"/>
    <property type="molecule type" value="Genomic_DNA"/>
</dbReference>
<dbReference type="SMART" id="SM00387">
    <property type="entry name" value="HATPase_c"/>
    <property type="match status" value="1"/>
</dbReference>
<dbReference type="Gene3D" id="1.20.5.1930">
    <property type="match status" value="1"/>
</dbReference>
<dbReference type="InterPro" id="IPR003594">
    <property type="entry name" value="HATPase_dom"/>
</dbReference>
<protein>
    <recommendedName>
        <fullName evidence="2">histidine kinase</fullName>
        <ecNumber evidence="2">2.7.13.3</ecNumber>
    </recommendedName>
</protein>
<dbReference type="Proteomes" id="UP000789752">
    <property type="component" value="Unassembled WGS sequence"/>
</dbReference>
<evidence type="ECO:0000256" key="3">
    <source>
        <dbReference type="ARBA" id="ARBA00022553"/>
    </source>
</evidence>
<keyword evidence="3" id="KW-0597">Phosphoprotein</keyword>
<dbReference type="Pfam" id="PF07730">
    <property type="entry name" value="HisKA_3"/>
    <property type="match status" value="1"/>
</dbReference>
<gene>
    <name evidence="10" type="ORF">R54767_03369</name>
</gene>
<dbReference type="EC" id="2.7.13.3" evidence="2"/>
<dbReference type="CDD" id="cd16917">
    <property type="entry name" value="HATPase_UhpB-NarQ-NarX-like"/>
    <property type="match status" value="1"/>
</dbReference>
<dbReference type="InterPro" id="IPR011712">
    <property type="entry name" value="Sig_transdc_His_kin_sub3_dim/P"/>
</dbReference>
<organism evidence="10 11">
    <name type="scientific">Paraburkholderia gardini</name>
    <dbReference type="NCBI Taxonomy" id="2823469"/>
    <lineage>
        <taxon>Bacteria</taxon>
        <taxon>Pseudomonadati</taxon>
        <taxon>Pseudomonadota</taxon>
        <taxon>Betaproteobacteria</taxon>
        <taxon>Burkholderiales</taxon>
        <taxon>Burkholderiaceae</taxon>
        <taxon>Paraburkholderia</taxon>
    </lineage>
</organism>
<evidence type="ECO:0000313" key="11">
    <source>
        <dbReference type="Proteomes" id="UP000789752"/>
    </source>
</evidence>
<dbReference type="InterPro" id="IPR036890">
    <property type="entry name" value="HATPase_C_sf"/>
</dbReference>
<evidence type="ECO:0000259" key="9">
    <source>
        <dbReference type="SMART" id="SM00387"/>
    </source>
</evidence>
<reference evidence="10 11" key="1">
    <citation type="submission" date="2021-04" db="EMBL/GenBank/DDBJ databases">
        <authorList>
            <person name="Vanwijnsberghe S."/>
        </authorList>
    </citation>
    <scope>NUCLEOTIDE SEQUENCE [LARGE SCALE GENOMIC DNA]</scope>
    <source>
        <strain evidence="10 11">LMG 32171</strain>
    </source>
</reference>